<feature type="region of interest" description="Disordered" evidence="1">
    <location>
        <begin position="235"/>
        <end position="258"/>
    </location>
</feature>
<dbReference type="RefSeq" id="WP_140825818.1">
    <property type="nucleotide sequence ID" value="NZ_VFYP01000001.1"/>
</dbReference>
<proteinExistence type="predicted"/>
<name>A0A504UWI1_9HYPH</name>
<feature type="compositionally biased region" description="Low complexity" evidence="1">
    <location>
        <begin position="170"/>
        <end position="185"/>
    </location>
</feature>
<reference evidence="2 3" key="1">
    <citation type="submission" date="2019-06" db="EMBL/GenBank/DDBJ databases">
        <title>Rhizobium sp. CL12 isolated from roots of soybean.</title>
        <authorList>
            <person name="Wang C."/>
        </authorList>
    </citation>
    <scope>NUCLEOTIDE SEQUENCE [LARGE SCALE GENOMIC DNA]</scope>
    <source>
        <strain evidence="2 3">CL12</strain>
    </source>
</reference>
<keyword evidence="3" id="KW-1185">Reference proteome</keyword>
<organism evidence="2 3">
    <name type="scientific">Rhizobium glycinendophyticum</name>
    <dbReference type="NCBI Taxonomy" id="2589807"/>
    <lineage>
        <taxon>Bacteria</taxon>
        <taxon>Pseudomonadati</taxon>
        <taxon>Pseudomonadota</taxon>
        <taxon>Alphaproteobacteria</taxon>
        <taxon>Hyphomicrobiales</taxon>
        <taxon>Rhizobiaceae</taxon>
        <taxon>Rhizobium/Agrobacterium group</taxon>
        <taxon>Rhizobium</taxon>
    </lineage>
</organism>
<evidence type="ECO:0000313" key="2">
    <source>
        <dbReference type="EMBL" id="TPP09423.1"/>
    </source>
</evidence>
<protein>
    <submittedName>
        <fullName evidence="2">Uncharacterized protein</fullName>
    </submittedName>
</protein>
<feature type="compositionally biased region" description="Acidic residues" evidence="1">
    <location>
        <begin position="474"/>
        <end position="483"/>
    </location>
</feature>
<accession>A0A504UWI1</accession>
<dbReference type="EMBL" id="VFYP01000001">
    <property type="protein sequence ID" value="TPP09423.1"/>
    <property type="molecule type" value="Genomic_DNA"/>
</dbReference>
<dbReference type="OrthoDB" id="8404831at2"/>
<comment type="caution">
    <text evidence="2">The sequence shown here is derived from an EMBL/GenBank/DDBJ whole genome shotgun (WGS) entry which is preliminary data.</text>
</comment>
<dbReference type="Proteomes" id="UP000316429">
    <property type="component" value="Unassembled WGS sequence"/>
</dbReference>
<sequence>MLGPVSAQTNLYQPISENRSAVEGRNADRVAAPVTEEPYSASAATAIAGNLNIMLLSAPERMSQNLLILTEVLASVLKMKQEPNEPLTAFAARLIDAIATLAPAEQQRLRALLSEAFAGLQLRTLLQALRNPQGPEAATLAIYLELYRQKERDPGARAVISSYRQNGDLAGAPTPAEPATTTRTPKSSASLPTGQMTSPVFATAGPSRPATTLISAAPTVTGQAEEDDRATVMGAASPGDAHVAGESADSESLSRLRQMRASMAESAEMLPTATISPSVTERASPLVAALAEREPDAEAGADPANPSVLPATQGTEEGPDGRNDVAHPLPAPVAGTSSSPHPSLPPHLLEEVAETKLIRTLLALYAAEDQPDMANLAFEALMADKPDVPESTIKPSATTALPESAMDEADLPSADRPVHLEERLALTTSVPPSDRQEPDRGGIHGNGLPLAFVNYVIETDNDPVPVKAVRKDAEDDAEPEQSAEDDRNEASGDEPSGQDPQEFLETSGAEIQGDETDGQPNLDPATSSLDAANVVATLPSPEPDPAQALYLRLSDFA</sequence>
<feature type="region of interest" description="Disordered" evidence="1">
    <location>
        <begin position="164"/>
        <end position="210"/>
    </location>
</feature>
<evidence type="ECO:0000313" key="3">
    <source>
        <dbReference type="Proteomes" id="UP000316429"/>
    </source>
</evidence>
<feature type="region of interest" description="Disordered" evidence="1">
    <location>
        <begin position="470"/>
        <end position="530"/>
    </location>
</feature>
<feature type="region of interest" description="Disordered" evidence="1">
    <location>
        <begin position="387"/>
        <end position="445"/>
    </location>
</feature>
<feature type="compositionally biased region" description="Polar residues" evidence="1">
    <location>
        <begin position="186"/>
        <end position="200"/>
    </location>
</feature>
<evidence type="ECO:0000256" key="1">
    <source>
        <dbReference type="SAM" id="MobiDB-lite"/>
    </source>
</evidence>
<feature type="region of interest" description="Disordered" evidence="1">
    <location>
        <begin position="292"/>
        <end position="346"/>
    </location>
</feature>
<gene>
    <name evidence="2" type="ORF">FJQ55_00640</name>
</gene>
<dbReference type="AlphaFoldDB" id="A0A504UWI1"/>